<dbReference type="GO" id="GO:0009401">
    <property type="term" value="P:phosphoenolpyruvate-dependent sugar phosphotransferase system"/>
    <property type="evidence" value="ECO:0007669"/>
    <property type="project" value="InterPro"/>
</dbReference>
<evidence type="ECO:0000313" key="2">
    <source>
        <dbReference type="EMBL" id="KFL97725.1"/>
    </source>
</evidence>
<reference evidence="2 3" key="1">
    <citation type="submission" date="2010-03" db="EMBL/GenBank/DDBJ databases">
        <title>The Genome Sequence of Lactobacillus gasseri strain SV-16A-US.</title>
        <authorList>
            <consortium name="The Broad Institute Genome Sequencing Platform"/>
            <person name="Ward D."/>
            <person name="Earl A."/>
            <person name="Feldgarden M."/>
            <person name="Gevers D."/>
            <person name="Young S.K."/>
            <person name="Zeng Q."/>
            <person name="Koehrsen M."/>
            <person name="Alvarado L."/>
            <person name="Berlin A."/>
            <person name="Bochicchio J."/>
            <person name="Borenstein D."/>
            <person name="Chapman S.B."/>
            <person name="Chen Z."/>
            <person name="Engels R."/>
            <person name="Freedman E."/>
            <person name="Gellesch M."/>
            <person name="Goldberg J."/>
            <person name="Griggs A."/>
            <person name="Gujja S."/>
            <person name="Heilman E."/>
            <person name="Heiman D."/>
            <person name="Hepburn T."/>
            <person name="Howarth C."/>
            <person name="Jen D."/>
            <person name="Larson L."/>
            <person name="Mehta T."/>
            <person name="Park D."/>
            <person name="Pearson M."/>
            <person name="Roberts A."/>
            <person name="Saif S."/>
            <person name="Shea T."/>
            <person name="Shenoy N."/>
            <person name="Sisk P."/>
            <person name="Stolte C."/>
            <person name="Sykes S."/>
            <person name="Thomson T."/>
            <person name="Walk T."/>
            <person name="White J."/>
            <person name="Yandava C."/>
            <person name="Liu Y."/>
            <person name="Xu Q."/>
            <person name="Haas B."/>
            <person name="Nusbaum C."/>
            <person name="Birren B."/>
        </authorList>
    </citation>
    <scope>NUCLEOTIDE SEQUENCE [LARGE SCALE GENOMIC DNA]</scope>
    <source>
        <strain evidence="2 3">SV-16A-US</strain>
    </source>
</reference>
<dbReference type="AlphaFoldDB" id="A0AB34P306"/>
<proteinExistence type="predicted"/>
<gene>
    <name evidence="2" type="ORF">HMPREF5175_00564</name>
</gene>
<evidence type="ECO:0000256" key="1">
    <source>
        <dbReference type="ARBA" id="ARBA00022679"/>
    </source>
</evidence>
<protein>
    <submittedName>
        <fullName evidence="2">Uncharacterized protein</fullName>
    </submittedName>
</protein>
<accession>A0AB34P306</accession>
<evidence type="ECO:0000313" key="3">
    <source>
        <dbReference type="Proteomes" id="UP000030761"/>
    </source>
</evidence>
<organism evidence="2 3">
    <name type="scientific">Lactobacillus gasseri SV-16A-US</name>
    <dbReference type="NCBI Taxonomy" id="575604"/>
    <lineage>
        <taxon>Bacteria</taxon>
        <taxon>Bacillati</taxon>
        <taxon>Bacillota</taxon>
        <taxon>Bacilli</taxon>
        <taxon>Lactobacillales</taxon>
        <taxon>Lactobacillaceae</taxon>
        <taxon>Lactobacillus</taxon>
    </lineage>
</organism>
<keyword evidence="1" id="KW-0808">Transferase</keyword>
<dbReference type="InterPro" id="IPR036095">
    <property type="entry name" value="PTS_EIIB-like_sf"/>
</dbReference>
<dbReference type="SUPFAM" id="SSF52794">
    <property type="entry name" value="PTS system IIB component-like"/>
    <property type="match status" value="1"/>
</dbReference>
<dbReference type="Proteomes" id="UP000030761">
    <property type="component" value="Unassembled WGS sequence"/>
</dbReference>
<dbReference type="Gene3D" id="3.40.50.2300">
    <property type="match status" value="1"/>
</dbReference>
<name>A0AB34P306_LACGS</name>
<dbReference type="EMBL" id="KN050674">
    <property type="protein sequence ID" value="KFL97725.1"/>
    <property type="molecule type" value="Genomic_DNA"/>
</dbReference>
<dbReference type="GO" id="GO:0008982">
    <property type="term" value="F:protein-N(PI)-phosphohistidine-sugar phosphotransferase activity"/>
    <property type="evidence" value="ECO:0007669"/>
    <property type="project" value="InterPro"/>
</dbReference>
<sequence length="72" mass="8047">MSREIILMENLKTTKNDIASSNLMATNMRKAAKRAGLDYKIQARGGVKLGDNVDQIAVLMLSSSFKDRIWCD</sequence>